<dbReference type="Proteomes" id="UP000546126">
    <property type="component" value="Unassembled WGS sequence"/>
</dbReference>
<dbReference type="SMART" id="SM00530">
    <property type="entry name" value="HTH_XRE"/>
    <property type="match status" value="1"/>
</dbReference>
<dbReference type="InterPro" id="IPR024747">
    <property type="entry name" value="Pyridox_Oxase-rel"/>
</dbReference>
<dbReference type="InterPro" id="IPR010982">
    <property type="entry name" value="Lambda_DNA-bd_dom_sf"/>
</dbReference>
<dbReference type="SUPFAM" id="SSF50475">
    <property type="entry name" value="FMN-binding split barrel"/>
    <property type="match status" value="1"/>
</dbReference>
<organism evidence="2 3">
    <name type="scientific">Nonomuraea rhodomycinica</name>
    <dbReference type="NCBI Taxonomy" id="1712872"/>
    <lineage>
        <taxon>Bacteria</taxon>
        <taxon>Bacillati</taxon>
        <taxon>Actinomycetota</taxon>
        <taxon>Actinomycetes</taxon>
        <taxon>Streptosporangiales</taxon>
        <taxon>Streptosporangiaceae</taxon>
        <taxon>Nonomuraea</taxon>
    </lineage>
</organism>
<evidence type="ECO:0000313" key="2">
    <source>
        <dbReference type="EMBL" id="NUW44226.1"/>
    </source>
</evidence>
<protein>
    <submittedName>
        <fullName evidence="2">Pyridoxamine 5'-phosphate oxidase family protein</fullName>
    </submittedName>
</protein>
<dbReference type="Pfam" id="PF12900">
    <property type="entry name" value="Pyridox_ox_2"/>
    <property type="match status" value="1"/>
</dbReference>
<reference evidence="2 3" key="1">
    <citation type="submission" date="2020-06" db="EMBL/GenBank/DDBJ databases">
        <authorList>
            <person name="Chanama M."/>
        </authorList>
    </citation>
    <scope>NUCLEOTIDE SEQUENCE [LARGE SCALE GENOMIC DNA]</scope>
    <source>
        <strain evidence="2 3">TBRC6557</strain>
    </source>
</reference>
<proteinExistence type="predicted"/>
<dbReference type="EMBL" id="JABWGO010000008">
    <property type="protein sequence ID" value="NUW44226.1"/>
    <property type="molecule type" value="Genomic_DNA"/>
</dbReference>
<keyword evidence="3" id="KW-1185">Reference proteome</keyword>
<name>A0A7Y6IU99_9ACTN</name>
<gene>
    <name evidence="2" type="ORF">HT134_29490</name>
</gene>
<feature type="domain" description="HTH cro/C1-type" evidence="1">
    <location>
        <begin position="9"/>
        <end position="63"/>
    </location>
</feature>
<dbReference type="SUPFAM" id="SSF47413">
    <property type="entry name" value="lambda repressor-like DNA-binding domains"/>
    <property type="match status" value="1"/>
</dbReference>
<comment type="caution">
    <text evidence="2">The sequence shown here is derived from an EMBL/GenBank/DDBJ whole genome shotgun (WGS) entry which is preliminary data.</text>
</comment>
<sequence>MTGDLGRRIAYHRERLGLTREELAERAAMAPGYIAYVEEHPDTVTTGALTRLAGALGVSPGELLGGAADRPPGPGHARVAPVLEKLDRAECLRLIAPGGIGRVAFGGPDGPTVLPVNYKLHGGALVFRTAQGGQMDRTLRTGLEGVEVKIGFEVDQIDEARREGWSVLVQGPAHLVKEEELDAVMGAGVSPWAGGARELYIRILPHQVTGRRIRGL</sequence>
<dbReference type="InterPro" id="IPR012349">
    <property type="entry name" value="Split_barrel_FMN-bd"/>
</dbReference>
<evidence type="ECO:0000313" key="3">
    <source>
        <dbReference type="Proteomes" id="UP000546126"/>
    </source>
</evidence>
<evidence type="ECO:0000259" key="1">
    <source>
        <dbReference type="PROSITE" id="PS50943"/>
    </source>
</evidence>
<dbReference type="PROSITE" id="PS50943">
    <property type="entry name" value="HTH_CROC1"/>
    <property type="match status" value="1"/>
</dbReference>
<dbReference type="InterPro" id="IPR001387">
    <property type="entry name" value="Cro/C1-type_HTH"/>
</dbReference>
<accession>A0A7Y6IU99</accession>
<dbReference type="RefSeq" id="WP_175603715.1">
    <property type="nucleotide sequence ID" value="NZ_JABWGO010000008.1"/>
</dbReference>
<dbReference type="Pfam" id="PF13560">
    <property type="entry name" value="HTH_31"/>
    <property type="match status" value="1"/>
</dbReference>
<dbReference type="Gene3D" id="1.10.260.40">
    <property type="entry name" value="lambda repressor-like DNA-binding domains"/>
    <property type="match status" value="1"/>
</dbReference>
<dbReference type="AlphaFoldDB" id="A0A7Y6IU99"/>
<dbReference type="CDD" id="cd00093">
    <property type="entry name" value="HTH_XRE"/>
    <property type="match status" value="1"/>
</dbReference>
<dbReference type="Gene3D" id="2.30.110.10">
    <property type="entry name" value="Electron Transport, Fmn-binding Protein, Chain A"/>
    <property type="match status" value="1"/>
</dbReference>
<dbReference type="GO" id="GO:0003677">
    <property type="term" value="F:DNA binding"/>
    <property type="evidence" value="ECO:0007669"/>
    <property type="project" value="InterPro"/>
</dbReference>